<evidence type="ECO:0000259" key="4">
    <source>
        <dbReference type="PROSITE" id="PS50883"/>
    </source>
</evidence>
<proteinExistence type="predicted"/>
<dbReference type="CDD" id="cd01949">
    <property type="entry name" value="GGDEF"/>
    <property type="match status" value="1"/>
</dbReference>
<dbReference type="PROSITE" id="PS50113">
    <property type="entry name" value="PAC"/>
    <property type="match status" value="1"/>
</dbReference>
<comment type="caution">
    <text evidence="7">The sequence shown here is derived from an EMBL/GenBank/DDBJ whole genome shotgun (WGS) entry which is preliminary data.</text>
</comment>
<dbReference type="PROSITE" id="PS50112">
    <property type="entry name" value="PAS"/>
    <property type="match status" value="1"/>
</dbReference>
<feature type="domain" description="GGDEF" evidence="5">
    <location>
        <begin position="434"/>
        <end position="566"/>
    </location>
</feature>
<accession>A0ABU1RNL2</accession>
<dbReference type="RefSeq" id="WP_310089717.1">
    <property type="nucleotide sequence ID" value="NZ_JAVDTT010000001.1"/>
</dbReference>
<evidence type="ECO:0000256" key="1">
    <source>
        <dbReference type="PROSITE-ProRule" id="PRU00244"/>
    </source>
</evidence>
<dbReference type="InterPro" id="IPR000014">
    <property type="entry name" value="PAS"/>
</dbReference>
<dbReference type="InterPro" id="IPR001633">
    <property type="entry name" value="EAL_dom"/>
</dbReference>
<evidence type="ECO:0000259" key="2">
    <source>
        <dbReference type="PROSITE" id="PS50112"/>
    </source>
</evidence>
<protein>
    <submittedName>
        <fullName evidence="7">Diguanylate cyclase (GGDEF)-like protein/PAS domain S-box-containing protein</fullName>
    </submittedName>
</protein>
<dbReference type="SMART" id="SM00052">
    <property type="entry name" value="EAL"/>
    <property type="match status" value="1"/>
</dbReference>
<feature type="transmembrane region" description="Helical" evidence="1">
    <location>
        <begin position="6"/>
        <end position="28"/>
    </location>
</feature>
<dbReference type="InterPro" id="IPR005330">
    <property type="entry name" value="MHYT_dom"/>
</dbReference>
<evidence type="ECO:0000313" key="7">
    <source>
        <dbReference type="EMBL" id="MDR6839910.1"/>
    </source>
</evidence>
<dbReference type="Gene3D" id="3.30.450.20">
    <property type="entry name" value="PAS domain"/>
    <property type="match status" value="1"/>
</dbReference>
<dbReference type="NCBIfam" id="TIGR00229">
    <property type="entry name" value="sensory_box"/>
    <property type="match status" value="1"/>
</dbReference>
<feature type="transmembrane region" description="Helical" evidence="1">
    <location>
        <begin position="137"/>
        <end position="159"/>
    </location>
</feature>
<dbReference type="InterPro" id="IPR043128">
    <property type="entry name" value="Rev_trsase/Diguanyl_cyclase"/>
</dbReference>
<dbReference type="Pfam" id="PF00563">
    <property type="entry name" value="EAL"/>
    <property type="match status" value="1"/>
</dbReference>
<dbReference type="Proteomes" id="UP001254759">
    <property type="component" value="Unassembled WGS sequence"/>
</dbReference>
<dbReference type="Gene3D" id="3.30.70.270">
    <property type="match status" value="1"/>
</dbReference>
<name>A0ABU1RNL2_9GAMM</name>
<dbReference type="SUPFAM" id="SSF55785">
    <property type="entry name" value="PYP-like sensor domain (PAS domain)"/>
    <property type="match status" value="1"/>
</dbReference>
<dbReference type="InterPro" id="IPR000700">
    <property type="entry name" value="PAS-assoc_C"/>
</dbReference>
<dbReference type="NCBIfam" id="TIGR00254">
    <property type="entry name" value="GGDEF"/>
    <property type="match status" value="1"/>
</dbReference>
<dbReference type="Gene3D" id="3.20.20.450">
    <property type="entry name" value="EAL domain"/>
    <property type="match status" value="1"/>
</dbReference>
<dbReference type="PROSITE" id="PS50924">
    <property type="entry name" value="MHYT"/>
    <property type="match status" value="1"/>
</dbReference>
<feature type="domain" description="PAC" evidence="3">
    <location>
        <begin position="354"/>
        <end position="404"/>
    </location>
</feature>
<feature type="domain" description="EAL" evidence="4">
    <location>
        <begin position="575"/>
        <end position="830"/>
    </location>
</feature>
<gene>
    <name evidence="7" type="ORF">J2W94_000174</name>
</gene>
<keyword evidence="1" id="KW-0812">Transmembrane</keyword>
<dbReference type="SUPFAM" id="SSF55073">
    <property type="entry name" value="Nucleotide cyclase"/>
    <property type="match status" value="1"/>
</dbReference>
<evidence type="ECO:0000259" key="6">
    <source>
        <dbReference type="PROSITE" id="PS50924"/>
    </source>
</evidence>
<evidence type="ECO:0000259" key="5">
    <source>
        <dbReference type="PROSITE" id="PS50887"/>
    </source>
</evidence>
<dbReference type="Pfam" id="PF13426">
    <property type="entry name" value="PAS_9"/>
    <property type="match status" value="1"/>
</dbReference>
<dbReference type="InterPro" id="IPR000160">
    <property type="entry name" value="GGDEF_dom"/>
</dbReference>
<dbReference type="InterPro" id="IPR029787">
    <property type="entry name" value="Nucleotide_cyclase"/>
</dbReference>
<dbReference type="PANTHER" id="PTHR44757">
    <property type="entry name" value="DIGUANYLATE CYCLASE DGCP"/>
    <property type="match status" value="1"/>
</dbReference>
<evidence type="ECO:0000259" key="3">
    <source>
        <dbReference type="PROSITE" id="PS50113"/>
    </source>
</evidence>
<dbReference type="SMART" id="SM00091">
    <property type="entry name" value="PAS"/>
    <property type="match status" value="1"/>
</dbReference>
<dbReference type="Pfam" id="PF03707">
    <property type="entry name" value="MHYT"/>
    <property type="match status" value="4"/>
</dbReference>
<dbReference type="PROSITE" id="PS50887">
    <property type="entry name" value="GGDEF"/>
    <property type="match status" value="1"/>
</dbReference>
<feature type="domain" description="PAS" evidence="2">
    <location>
        <begin position="277"/>
        <end position="329"/>
    </location>
</feature>
<keyword evidence="8" id="KW-1185">Reference proteome</keyword>
<feature type="transmembrane region" description="Helical" evidence="1">
    <location>
        <begin position="171"/>
        <end position="190"/>
    </location>
</feature>
<dbReference type="EMBL" id="JAVDTT010000001">
    <property type="protein sequence ID" value="MDR6839910.1"/>
    <property type="molecule type" value="Genomic_DNA"/>
</dbReference>
<keyword evidence="1" id="KW-0472">Membrane</keyword>
<organism evidence="7 8">
    <name type="scientific">Pseudoxanthomonas sacheonensis</name>
    <dbReference type="NCBI Taxonomy" id="443615"/>
    <lineage>
        <taxon>Bacteria</taxon>
        <taxon>Pseudomonadati</taxon>
        <taxon>Pseudomonadota</taxon>
        <taxon>Gammaproteobacteria</taxon>
        <taxon>Lysobacterales</taxon>
        <taxon>Lysobacteraceae</taxon>
        <taxon>Pseudoxanthomonas</taxon>
    </lineage>
</organism>
<feature type="transmembrane region" description="Helical" evidence="1">
    <location>
        <begin position="71"/>
        <end position="94"/>
    </location>
</feature>
<dbReference type="CDD" id="cd00130">
    <property type="entry name" value="PAS"/>
    <property type="match status" value="1"/>
</dbReference>
<evidence type="ECO:0000313" key="8">
    <source>
        <dbReference type="Proteomes" id="UP001254759"/>
    </source>
</evidence>
<dbReference type="InterPro" id="IPR035919">
    <property type="entry name" value="EAL_sf"/>
</dbReference>
<feature type="transmembrane region" description="Helical" evidence="1">
    <location>
        <begin position="106"/>
        <end position="131"/>
    </location>
</feature>
<dbReference type="InterPro" id="IPR052155">
    <property type="entry name" value="Biofilm_reg_signaling"/>
</dbReference>
<dbReference type="SUPFAM" id="SSF141868">
    <property type="entry name" value="EAL domain-like"/>
    <property type="match status" value="1"/>
</dbReference>
<dbReference type="PROSITE" id="PS50883">
    <property type="entry name" value="EAL"/>
    <property type="match status" value="1"/>
</dbReference>
<dbReference type="InterPro" id="IPR035965">
    <property type="entry name" value="PAS-like_dom_sf"/>
</dbReference>
<dbReference type="SMART" id="SM00267">
    <property type="entry name" value="GGDEF"/>
    <property type="match status" value="1"/>
</dbReference>
<dbReference type="CDD" id="cd01948">
    <property type="entry name" value="EAL"/>
    <property type="match status" value="1"/>
</dbReference>
<dbReference type="Pfam" id="PF00990">
    <property type="entry name" value="GGDEF"/>
    <property type="match status" value="1"/>
</dbReference>
<dbReference type="PANTHER" id="PTHR44757:SF2">
    <property type="entry name" value="BIOFILM ARCHITECTURE MAINTENANCE PROTEIN MBAA"/>
    <property type="match status" value="1"/>
</dbReference>
<feature type="domain" description="MHYT" evidence="6">
    <location>
        <begin position="5"/>
        <end position="199"/>
    </location>
</feature>
<keyword evidence="1" id="KW-1133">Transmembrane helix</keyword>
<feature type="transmembrane region" description="Helical" evidence="1">
    <location>
        <begin position="40"/>
        <end position="65"/>
    </location>
</feature>
<reference evidence="7 8" key="1">
    <citation type="submission" date="2023-07" db="EMBL/GenBank/DDBJ databases">
        <title>Sorghum-associated microbial communities from plants grown in Nebraska, USA.</title>
        <authorList>
            <person name="Schachtman D."/>
        </authorList>
    </citation>
    <scope>NUCLEOTIDE SEQUENCE [LARGE SCALE GENOMIC DNA]</scope>
    <source>
        <strain evidence="7 8">BE107</strain>
    </source>
</reference>
<sequence>MQGQYDLWTVILSFLIAWFAAFVAIQLAGRVREAAAHRTVLWIWAGGTALGLGIWSMHFMGMLAFHLPVPILYDLPMTAASVLPAILSSALALYIAGTRKRGWAQLLLAALMMGLGICVMHYSGMAAITFVPPPAWSVAWVAASFAVAVVVSLIALVLLTRFSWDRGESHFNIQVGAAALMGLGICGMHYTGMQAMLLGPETYCATRPNAVPGEQLSLAIVSNTLLFLAVMTVGSHRDQRRARQNLRDAEAKLTHSAEVRAQAEALAGELTCDLRASEQRFRTLVENTPGAMLMVDGDGRIMLANIAAEGLLGYPRTELIGQSVDILVPVRFRAGPGALGDSYSLIPQLRRIDAGRDMYCLRKNGVEVPVELRLNPLTVDDRQVVLATIIDLTERKQAEEHIKRLAYFDGLTGLPNRTQFQLRLAELVNRRGDAGFGLLFADLDGFKEINDSLGHSAGDRVLTQVAQRLRDAVGIDGEVFRFGGDEFIVLLPAGSALRDDGIANELIRRISLPLRVEGEQLGVTLSIGSVRYPEHGDKHDLLLRRADNALYHAKAAGKNLHLRFQTDMEETVTRRFIMLNELRQAAERDQLVVLYQPVVELQSRRVIGAEALVYWDHPKHGRITPATFIPVAEENGLMESLGEWVLIEAIRQSAQWRARGLASLRMAVNVSGTQFRNAARLRDAVTEALHQHDYPAGDLELEITERQIMYDPESSIATMHALSDLGVVIALDDFGTGYSSLSYLSQFPLGKLKIDRSFIDQIDQVGPGRAIVRAVAELGNSLGMTVVAEGIERETQLAPLLACGCGEAQGYLFGRPMSAADFERHVRIRLTA</sequence>